<dbReference type="SUPFAM" id="SSF51735">
    <property type="entry name" value="NAD(P)-binding Rossmann-fold domains"/>
    <property type="match status" value="1"/>
</dbReference>
<evidence type="ECO:0000256" key="1">
    <source>
        <dbReference type="ARBA" id="ARBA00006484"/>
    </source>
</evidence>
<dbReference type="PRINTS" id="PR00081">
    <property type="entry name" value="GDHRDH"/>
</dbReference>
<organism evidence="3">
    <name type="scientific">Streptomyces sp. NBC_00119</name>
    <dbReference type="NCBI Taxonomy" id="2975659"/>
    <lineage>
        <taxon>Bacteria</taxon>
        <taxon>Bacillati</taxon>
        <taxon>Actinomycetota</taxon>
        <taxon>Actinomycetes</taxon>
        <taxon>Kitasatosporales</taxon>
        <taxon>Streptomycetaceae</taxon>
        <taxon>Streptomyces</taxon>
    </lineage>
</organism>
<dbReference type="FunFam" id="3.40.50.720:FF:000084">
    <property type="entry name" value="Short-chain dehydrogenase reductase"/>
    <property type="match status" value="1"/>
</dbReference>
<dbReference type="PANTHER" id="PTHR42760">
    <property type="entry name" value="SHORT-CHAIN DEHYDROGENASES/REDUCTASES FAMILY MEMBER"/>
    <property type="match status" value="1"/>
</dbReference>
<protein>
    <submittedName>
        <fullName evidence="3">Glucose 1-dehydrogenase</fullName>
        <ecNumber evidence="3">1.1.1.47</ecNumber>
    </submittedName>
</protein>
<dbReference type="AlphaFoldDB" id="A0AAU1U1Z4"/>
<proteinExistence type="inferred from homology"/>
<dbReference type="NCBIfam" id="NF005559">
    <property type="entry name" value="PRK07231.1"/>
    <property type="match status" value="1"/>
</dbReference>
<keyword evidence="2 3" id="KW-0560">Oxidoreductase</keyword>
<dbReference type="Pfam" id="PF13561">
    <property type="entry name" value="adh_short_C2"/>
    <property type="match status" value="1"/>
</dbReference>
<evidence type="ECO:0000256" key="2">
    <source>
        <dbReference type="ARBA" id="ARBA00023002"/>
    </source>
</evidence>
<dbReference type="InterPro" id="IPR020904">
    <property type="entry name" value="Sc_DH/Rdtase_CS"/>
</dbReference>
<comment type="similarity">
    <text evidence="1">Belongs to the short-chain dehydrogenases/reductases (SDR) family.</text>
</comment>
<accession>A0AAU1U1Z4</accession>
<dbReference type="GO" id="GO:0047936">
    <property type="term" value="F:glucose 1-dehydrogenase [NAD(P)+] activity"/>
    <property type="evidence" value="ECO:0007669"/>
    <property type="project" value="UniProtKB-EC"/>
</dbReference>
<dbReference type="Gene3D" id="3.40.50.720">
    <property type="entry name" value="NAD(P)-binding Rossmann-like Domain"/>
    <property type="match status" value="1"/>
</dbReference>
<reference evidence="3" key="1">
    <citation type="submission" date="2022-10" db="EMBL/GenBank/DDBJ databases">
        <title>The complete genomes of actinobacterial strains from the NBC collection.</title>
        <authorList>
            <person name="Joergensen T.S."/>
            <person name="Alvarez Arevalo M."/>
            <person name="Sterndorff E.B."/>
            <person name="Faurdal D."/>
            <person name="Vuksanovic O."/>
            <person name="Mourched A.-S."/>
            <person name="Charusanti P."/>
            <person name="Shaw S."/>
            <person name="Blin K."/>
            <person name="Weber T."/>
        </authorList>
    </citation>
    <scope>NUCLEOTIDE SEQUENCE</scope>
    <source>
        <strain evidence="3">NBC_00119</strain>
    </source>
</reference>
<dbReference type="InterPro" id="IPR002347">
    <property type="entry name" value="SDR_fam"/>
</dbReference>
<dbReference type="PRINTS" id="PR00080">
    <property type="entry name" value="SDRFAMILY"/>
</dbReference>
<gene>
    <name evidence="3" type="ORF">OHU69_07830</name>
</gene>
<dbReference type="EMBL" id="CP108195">
    <property type="protein sequence ID" value="WTS10986.1"/>
    <property type="molecule type" value="Genomic_DNA"/>
</dbReference>
<dbReference type="PANTHER" id="PTHR42760:SF133">
    <property type="entry name" value="3-OXOACYL-[ACYL-CARRIER-PROTEIN] REDUCTASE"/>
    <property type="match status" value="1"/>
</dbReference>
<name>A0AAU1U1Z4_9ACTN</name>
<sequence>MGRLADRVVLVTGGARGIGRAVVETAVREDAAVAFLDLDESAGAALRDELNGRGARVAFRRVDVTDGQSVADAVNDVAEALGPVDILVNNAGRNVYADPVAMTEAEWDQVFDVDLKAAFLCAKHTLPSMIERGSGAIVNIASLHAKLTCAGMYPYAAAKSGLVGLTRSMALEVAPHGVRVNAVSPGYIRTALVDEYFDQNPDQDAERKTLDVHPLGRIGTPEEVAEVVCFLASDAASFVTGAEWAVDGGLGVRFA</sequence>
<dbReference type="PROSITE" id="PS00061">
    <property type="entry name" value="ADH_SHORT"/>
    <property type="match status" value="1"/>
</dbReference>
<evidence type="ECO:0000313" key="3">
    <source>
        <dbReference type="EMBL" id="WTS10986.1"/>
    </source>
</evidence>
<dbReference type="InterPro" id="IPR036291">
    <property type="entry name" value="NAD(P)-bd_dom_sf"/>
</dbReference>
<dbReference type="EC" id="1.1.1.47" evidence="3"/>